<evidence type="ECO:0000313" key="2">
    <source>
        <dbReference type="EMBL" id="GAB69661.1"/>
    </source>
</evidence>
<keyword evidence="3" id="KW-1185">Reference proteome</keyword>
<dbReference type="VEuPathDB" id="PlasmoDB:PCYB_004100"/>
<organism evidence="2 3">
    <name type="scientific">Plasmodium cynomolgi (strain B)</name>
    <dbReference type="NCBI Taxonomy" id="1120755"/>
    <lineage>
        <taxon>Eukaryota</taxon>
        <taxon>Sar</taxon>
        <taxon>Alveolata</taxon>
        <taxon>Apicomplexa</taxon>
        <taxon>Aconoidasida</taxon>
        <taxon>Haemosporida</taxon>
        <taxon>Plasmodiidae</taxon>
        <taxon>Plasmodium</taxon>
        <taxon>Plasmodium (Plasmodium)</taxon>
    </lineage>
</organism>
<sequence>MIILQSIITYIFFHFCFNIQKGSCIDYYFRLYNNVRVTFSDQTLGYVNIIKNYTHPFLKLVSLYLVENYRRASEYFSKNGDNTQNVACEKNVIQVLLHGMHKLKDYGRPYNIILVLIIAIELINSLILLLYHRICFLLHVIGVFQKSGNV</sequence>
<evidence type="ECO:0000256" key="1">
    <source>
        <dbReference type="SAM" id="Phobius"/>
    </source>
</evidence>
<keyword evidence="1" id="KW-1133">Transmembrane helix</keyword>
<dbReference type="GeneID" id="14696203"/>
<evidence type="ECO:0000313" key="3">
    <source>
        <dbReference type="Proteomes" id="UP000006319"/>
    </source>
</evidence>
<keyword evidence="1" id="KW-0472">Membrane</keyword>
<name>K6UF85_PLACD</name>
<dbReference type="EMBL" id="DF157535">
    <property type="protein sequence ID" value="GAB69661.1"/>
    <property type="molecule type" value="Genomic_DNA"/>
</dbReference>
<protein>
    <submittedName>
        <fullName evidence="2">Uncharacterized protein</fullName>
    </submittedName>
</protein>
<accession>K6UF85</accession>
<proteinExistence type="predicted"/>
<dbReference type="Proteomes" id="UP000006319">
    <property type="component" value="Unassembled WGS sequence"/>
</dbReference>
<dbReference type="AlphaFoldDB" id="K6UF85"/>
<dbReference type="KEGG" id="pcy:PCYB_004100"/>
<keyword evidence="1" id="KW-0812">Transmembrane</keyword>
<feature type="transmembrane region" description="Helical" evidence="1">
    <location>
        <begin position="110"/>
        <end position="131"/>
    </location>
</feature>
<gene>
    <name evidence="2" type="ORF">PCYB_004100</name>
</gene>
<reference evidence="2 3" key="1">
    <citation type="journal article" date="2012" name="Nat. Genet.">
        <title>Plasmodium cynomolgi genome sequences provide insight into Plasmodium vivax and the monkey malaria clade.</title>
        <authorList>
            <person name="Tachibana S."/>
            <person name="Sullivan S.A."/>
            <person name="Kawai S."/>
            <person name="Nakamura S."/>
            <person name="Kim H.R."/>
            <person name="Goto N."/>
            <person name="Arisue N."/>
            <person name="Palacpac N.M.Q."/>
            <person name="Honma H."/>
            <person name="Yagi M."/>
            <person name="Tougan T."/>
            <person name="Katakai Y."/>
            <person name="Kaneko O."/>
            <person name="Mita T."/>
            <person name="Kita K."/>
            <person name="Yasutomi Y."/>
            <person name="Sutton P.L."/>
            <person name="Shakhbatyan R."/>
            <person name="Horii T."/>
            <person name="Yasunaga T."/>
            <person name="Barnwell J.W."/>
            <person name="Escalante A.A."/>
            <person name="Carlton J.M."/>
            <person name="Tanabe K."/>
        </authorList>
    </citation>
    <scope>NUCLEOTIDE SEQUENCE [LARGE SCALE GENOMIC DNA]</scope>
    <source>
        <strain evidence="2 3">B</strain>
    </source>
</reference>
<dbReference type="RefSeq" id="XP_004227879.1">
    <property type="nucleotide sequence ID" value="XM_004227831.1"/>
</dbReference>